<protein>
    <submittedName>
        <fullName evidence="2">Glycosyltransferase</fullName>
    </submittedName>
</protein>
<proteinExistence type="predicted"/>
<dbReference type="Pfam" id="PF13578">
    <property type="entry name" value="Methyltransf_24"/>
    <property type="match status" value="1"/>
</dbReference>
<dbReference type="RefSeq" id="WP_135982386.1">
    <property type="nucleotide sequence ID" value="NZ_SRXU01000001.1"/>
</dbReference>
<evidence type="ECO:0000313" key="2">
    <source>
        <dbReference type="EMBL" id="TGX46005.1"/>
    </source>
</evidence>
<name>A0A4S1WTF9_9SPHN</name>
<feature type="domain" description="Glycosyltransferase 2-like" evidence="1">
    <location>
        <begin position="6"/>
        <end position="135"/>
    </location>
</feature>
<dbReference type="SUPFAM" id="SSF53335">
    <property type="entry name" value="S-adenosyl-L-methionine-dependent methyltransferases"/>
    <property type="match status" value="1"/>
</dbReference>
<dbReference type="InterPro" id="IPR001173">
    <property type="entry name" value="Glyco_trans_2-like"/>
</dbReference>
<keyword evidence="2" id="KW-0808">Transferase</keyword>
<dbReference type="PANTHER" id="PTHR22916:SF3">
    <property type="entry name" value="UDP-GLCNAC:BETAGAL BETA-1,3-N-ACETYLGLUCOSAMINYLTRANSFERASE-LIKE PROTEIN 1"/>
    <property type="match status" value="1"/>
</dbReference>
<organism evidence="2 3">
    <name type="scientific">Sphingomonas naasensis</name>
    <dbReference type="NCBI Taxonomy" id="1344951"/>
    <lineage>
        <taxon>Bacteria</taxon>
        <taxon>Pseudomonadati</taxon>
        <taxon>Pseudomonadota</taxon>
        <taxon>Alphaproteobacteria</taxon>
        <taxon>Sphingomonadales</taxon>
        <taxon>Sphingomonadaceae</taxon>
        <taxon>Sphingomonas</taxon>
    </lineage>
</organism>
<dbReference type="SUPFAM" id="SSF53448">
    <property type="entry name" value="Nucleotide-diphospho-sugar transferases"/>
    <property type="match status" value="1"/>
</dbReference>
<evidence type="ECO:0000313" key="3">
    <source>
        <dbReference type="Proteomes" id="UP000309848"/>
    </source>
</evidence>
<keyword evidence="3" id="KW-1185">Reference proteome</keyword>
<dbReference type="Gene3D" id="3.90.550.10">
    <property type="entry name" value="Spore Coat Polysaccharide Biosynthesis Protein SpsA, Chain A"/>
    <property type="match status" value="1"/>
</dbReference>
<dbReference type="Gene3D" id="3.40.50.150">
    <property type="entry name" value="Vaccinia Virus protein VP39"/>
    <property type="match status" value="1"/>
</dbReference>
<dbReference type="Pfam" id="PF00535">
    <property type="entry name" value="Glycos_transf_2"/>
    <property type="match status" value="1"/>
</dbReference>
<dbReference type="OrthoDB" id="2676521at2"/>
<sequence length="719" mass="79178">MTPRISAIMPTADRRRFVPAAIAQFLAQQRDDAELVILDDGADSVTDLIPGDPRIRYFREEQRRVLGDKRNRLCDLARGEIIVHWDDDDWHAPDRLDRQLAALDASGADIVGLAAVTFLADDGARAWDYRWGGRQRWVYGASLAYRRDYWARRRFPAIPSGEDTRFVLDARDAQVQAMADGEWLIARVHHANTSPKRTRGGYWTERPSAPLLDRIAEWAGASPPAASEPIANVYALLAHERPECVVDLVRNLRWHDPVSPILLYDGSARGGLVDPRLPWQRWGVEIVPGARPMQWGKLHDFALDCIAHLGTRDYDALTIVDSDQLMLRGGYPGFLAAHGGVPGLLSSDARPQGPGTRIPPAVTAQAERALWRPFLERFEGGEAAFVHWTFWPGTVIGADCGRAIAGLFEDPQLTAILGASRLWATEEILFPTLARLLGFPVAQNPCRGDWTQYRRRWSGRDVDAARRDPRAFWMHPVPRALADPLRRQVRMLCGEYRRSPPAPLPAPVAEEEGILAEMRALPGWLSDAEAVALLAAARSALGRKGATGHLVEIGSHCGKATLLLGRAAQAATGEARVTAIDRFDGVTGSREDKLTREGVTRGRFDQMIANAGLGAWVFARTGESAEVGAAEAVDLLLVDGLHDYPAVALDFAAFEGLLAPAARVAFHDYADYFPGVVAFVDELVATGDWEVETAVETLRILRRAGIAARGRQERELTHA</sequence>
<evidence type="ECO:0000259" key="1">
    <source>
        <dbReference type="Pfam" id="PF00535"/>
    </source>
</evidence>
<reference evidence="2 3" key="1">
    <citation type="submission" date="2019-04" db="EMBL/GenBank/DDBJ databases">
        <title>Sphingomonas psychrotolerans sp. nov., isolated from soil in the Tianshan Mountains, Xinjiang, China.</title>
        <authorList>
            <person name="Luo Y."/>
            <person name="Sheng H."/>
        </authorList>
    </citation>
    <scope>NUCLEOTIDE SEQUENCE [LARGE SCALE GENOMIC DNA]</scope>
    <source>
        <strain evidence="2 3">KIS18-15</strain>
    </source>
</reference>
<accession>A0A4S1WTF9</accession>
<dbReference type="GO" id="GO:0016758">
    <property type="term" value="F:hexosyltransferase activity"/>
    <property type="evidence" value="ECO:0007669"/>
    <property type="project" value="UniProtKB-ARBA"/>
</dbReference>
<dbReference type="InterPro" id="IPR029044">
    <property type="entry name" value="Nucleotide-diphossugar_trans"/>
</dbReference>
<dbReference type="EMBL" id="SRXU01000001">
    <property type="protein sequence ID" value="TGX46005.1"/>
    <property type="molecule type" value="Genomic_DNA"/>
</dbReference>
<gene>
    <name evidence="2" type="ORF">E5A74_02185</name>
</gene>
<dbReference type="CDD" id="cd00761">
    <property type="entry name" value="Glyco_tranf_GTA_type"/>
    <property type="match status" value="1"/>
</dbReference>
<dbReference type="PANTHER" id="PTHR22916">
    <property type="entry name" value="GLYCOSYLTRANSFERASE"/>
    <property type="match status" value="1"/>
</dbReference>
<dbReference type="AlphaFoldDB" id="A0A4S1WTF9"/>
<dbReference type="Proteomes" id="UP000309848">
    <property type="component" value="Unassembled WGS sequence"/>
</dbReference>
<dbReference type="InterPro" id="IPR029063">
    <property type="entry name" value="SAM-dependent_MTases_sf"/>
</dbReference>
<comment type="caution">
    <text evidence="2">The sequence shown here is derived from an EMBL/GenBank/DDBJ whole genome shotgun (WGS) entry which is preliminary data.</text>
</comment>